<dbReference type="InterPro" id="IPR040676">
    <property type="entry name" value="DUF5641"/>
</dbReference>
<feature type="domain" description="DUF5641" evidence="1">
    <location>
        <begin position="7"/>
        <end position="60"/>
    </location>
</feature>
<sequence>MNYNSESSGNIPKMTLVVIKENNVSTLQWQLGRIVQLHPGPDGISRKLSEQSKKAQFNHTVECCKFDKTKRFQGLRKLQDHYFKLDQGSVKMKLMITVVNQFKTIVVLNFEITVVKETEISDDQFDTQGSLGILETGPEGSPRALHFCNGILNFTVAPSVSCSSLRTFCKAL</sequence>
<keyword evidence="3" id="KW-1185">Reference proteome</keyword>
<evidence type="ECO:0000313" key="2">
    <source>
        <dbReference type="EMBL" id="KAJ8945558.1"/>
    </source>
</evidence>
<reference evidence="2" key="1">
    <citation type="journal article" date="2023" name="Insect Mol. Biol.">
        <title>Genome sequencing provides insights into the evolution of gene families encoding plant cell wall-degrading enzymes in longhorned beetles.</title>
        <authorList>
            <person name="Shin N.R."/>
            <person name="Okamura Y."/>
            <person name="Kirsch R."/>
            <person name="Pauchet Y."/>
        </authorList>
    </citation>
    <scope>NUCLEOTIDE SEQUENCE</scope>
    <source>
        <strain evidence="2">AMC_N1</strain>
    </source>
</reference>
<dbReference type="AlphaFoldDB" id="A0AAV8Y3G2"/>
<gene>
    <name evidence="2" type="ORF">NQ318_020405</name>
</gene>
<dbReference type="Pfam" id="PF18701">
    <property type="entry name" value="DUF5641"/>
    <property type="match status" value="1"/>
</dbReference>
<comment type="caution">
    <text evidence="2">The sequence shown here is derived from an EMBL/GenBank/DDBJ whole genome shotgun (WGS) entry which is preliminary data.</text>
</comment>
<evidence type="ECO:0000313" key="3">
    <source>
        <dbReference type="Proteomes" id="UP001162162"/>
    </source>
</evidence>
<dbReference type="EMBL" id="JAPWTK010000213">
    <property type="protein sequence ID" value="KAJ8945558.1"/>
    <property type="molecule type" value="Genomic_DNA"/>
</dbReference>
<proteinExistence type="predicted"/>
<dbReference type="Proteomes" id="UP001162162">
    <property type="component" value="Unassembled WGS sequence"/>
</dbReference>
<evidence type="ECO:0000259" key="1">
    <source>
        <dbReference type="Pfam" id="PF18701"/>
    </source>
</evidence>
<protein>
    <recommendedName>
        <fullName evidence="1">DUF5641 domain-containing protein</fullName>
    </recommendedName>
</protein>
<accession>A0AAV8Y3G2</accession>
<organism evidence="2 3">
    <name type="scientific">Aromia moschata</name>
    <dbReference type="NCBI Taxonomy" id="1265417"/>
    <lineage>
        <taxon>Eukaryota</taxon>
        <taxon>Metazoa</taxon>
        <taxon>Ecdysozoa</taxon>
        <taxon>Arthropoda</taxon>
        <taxon>Hexapoda</taxon>
        <taxon>Insecta</taxon>
        <taxon>Pterygota</taxon>
        <taxon>Neoptera</taxon>
        <taxon>Endopterygota</taxon>
        <taxon>Coleoptera</taxon>
        <taxon>Polyphaga</taxon>
        <taxon>Cucujiformia</taxon>
        <taxon>Chrysomeloidea</taxon>
        <taxon>Cerambycidae</taxon>
        <taxon>Cerambycinae</taxon>
        <taxon>Callichromatini</taxon>
        <taxon>Aromia</taxon>
    </lineage>
</organism>
<name>A0AAV8Y3G2_9CUCU</name>